<dbReference type="AlphaFoldDB" id="A0AA85IXS0"/>
<accession>A0AA85IXS0</accession>
<proteinExistence type="predicted"/>
<protein>
    <submittedName>
        <fullName evidence="2">Uncharacterized protein</fullName>
    </submittedName>
</protein>
<name>A0AA85IXS0_TRIRE</name>
<dbReference type="WBParaSite" id="TREG1_119150.2">
    <property type="protein sequence ID" value="TREG1_119150.2"/>
    <property type="gene ID" value="TREG1_119150"/>
</dbReference>
<evidence type="ECO:0000313" key="2">
    <source>
        <dbReference type="WBParaSite" id="TREG1_119150.2"/>
    </source>
</evidence>
<organism evidence="1 2">
    <name type="scientific">Trichobilharzia regenti</name>
    <name type="common">Nasal bird schistosome</name>
    <dbReference type="NCBI Taxonomy" id="157069"/>
    <lineage>
        <taxon>Eukaryota</taxon>
        <taxon>Metazoa</taxon>
        <taxon>Spiralia</taxon>
        <taxon>Lophotrochozoa</taxon>
        <taxon>Platyhelminthes</taxon>
        <taxon>Trematoda</taxon>
        <taxon>Digenea</taxon>
        <taxon>Strigeidida</taxon>
        <taxon>Schistosomatoidea</taxon>
        <taxon>Schistosomatidae</taxon>
        <taxon>Trichobilharzia</taxon>
    </lineage>
</organism>
<reference evidence="2" key="2">
    <citation type="submission" date="2023-11" db="UniProtKB">
        <authorList>
            <consortium name="WormBaseParasite"/>
        </authorList>
    </citation>
    <scope>IDENTIFICATION</scope>
</reference>
<dbReference type="Proteomes" id="UP000050795">
    <property type="component" value="Unassembled WGS sequence"/>
</dbReference>
<evidence type="ECO:0000313" key="1">
    <source>
        <dbReference type="Proteomes" id="UP000050795"/>
    </source>
</evidence>
<sequence length="92" mass="9738">MKSIWFLVCPSGDTHVALWISLCLYTLPPITSSLKAQKSAKSSPFSFISPRASLPMMSSLPVLSGPSLAFMSPISIFMSPAGVLSIVACSCL</sequence>
<reference evidence="1" key="1">
    <citation type="submission" date="2022-06" db="EMBL/GenBank/DDBJ databases">
        <authorList>
            <person name="Berger JAMES D."/>
            <person name="Berger JAMES D."/>
        </authorList>
    </citation>
    <scope>NUCLEOTIDE SEQUENCE [LARGE SCALE GENOMIC DNA]</scope>
</reference>
<keyword evidence="1" id="KW-1185">Reference proteome</keyword>